<evidence type="ECO:0000313" key="5">
    <source>
        <dbReference type="Proteomes" id="UP001596139"/>
    </source>
</evidence>
<feature type="region of interest" description="Disordered" evidence="1">
    <location>
        <begin position="133"/>
        <end position="156"/>
    </location>
</feature>
<feature type="compositionally biased region" description="Low complexity" evidence="1">
    <location>
        <begin position="42"/>
        <end position="59"/>
    </location>
</feature>
<evidence type="ECO:0000256" key="2">
    <source>
        <dbReference type="SAM" id="SignalP"/>
    </source>
</evidence>
<feature type="region of interest" description="Disordered" evidence="1">
    <location>
        <begin position="32"/>
        <end position="66"/>
    </location>
</feature>
<organism evidence="4 5">
    <name type="scientific">Streptomyces ochraceiscleroticus</name>
    <dbReference type="NCBI Taxonomy" id="47761"/>
    <lineage>
        <taxon>Bacteria</taxon>
        <taxon>Bacillati</taxon>
        <taxon>Actinomycetota</taxon>
        <taxon>Actinomycetes</taxon>
        <taxon>Kitasatosporales</taxon>
        <taxon>Streptomycetaceae</taxon>
        <taxon>Streptomyces</taxon>
    </lineage>
</organism>
<dbReference type="InterPro" id="IPR012347">
    <property type="entry name" value="Ferritin-like"/>
</dbReference>
<dbReference type="RefSeq" id="WP_031061717.1">
    <property type="nucleotide sequence ID" value="NZ_JBHSPX010000007.1"/>
</dbReference>
<keyword evidence="5" id="KW-1185">Reference proteome</keyword>
<accession>A0ABW1MNM8</accession>
<evidence type="ECO:0000259" key="3">
    <source>
        <dbReference type="Pfam" id="PF03713"/>
    </source>
</evidence>
<dbReference type="Pfam" id="PF03713">
    <property type="entry name" value="DUF305"/>
    <property type="match status" value="1"/>
</dbReference>
<dbReference type="PANTHER" id="PTHR36933">
    <property type="entry name" value="SLL0788 PROTEIN"/>
    <property type="match status" value="1"/>
</dbReference>
<dbReference type="Proteomes" id="UP001596139">
    <property type="component" value="Unassembled WGS sequence"/>
</dbReference>
<keyword evidence="2" id="KW-0732">Signal</keyword>
<evidence type="ECO:0000256" key="1">
    <source>
        <dbReference type="SAM" id="MobiDB-lite"/>
    </source>
</evidence>
<comment type="caution">
    <text evidence="4">The sequence shown here is derived from an EMBL/GenBank/DDBJ whole genome shotgun (WGS) entry which is preliminary data.</text>
</comment>
<evidence type="ECO:0000313" key="4">
    <source>
        <dbReference type="EMBL" id="MFC6065424.1"/>
    </source>
</evidence>
<dbReference type="InterPro" id="IPR005183">
    <property type="entry name" value="DUF305_CopM-like"/>
</dbReference>
<dbReference type="EMBL" id="JBHSPX010000007">
    <property type="protein sequence ID" value="MFC6065424.1"/>
    <property type="molecule type" value="Genomic_DNA"/>
</dbReference>
<gene>
    <name evidence="4" type="ORF">ACFP4F_23175</name>
</gene>
<feature type="chain" id="PRO_5045653761" evidence="2">
    <location>
        <begin position="26"/>
        <end position="229"/>
    </location>
</feature>
<name>A0ABW1MNM8_9ACTN</name>
<dbReference type="PANTHER" id="PTHR36933:SF1">
    <property type="entry name" value="SLL0788 PROTEIN"/>
    <property type="match status" value="1"/>
</dbReference>
<feature type="signal peptide" evidence="2">
    <location>
        <begin position="1"/>
        <end position="25"/>
    </location>
</feature>
<proteinExistence type="predicted"/>
<dbReference type="Gene3D" id="1.20.1260.10">
    <property type="match status" value="1"/>
</dbReference>
<reference evidence="5" key="1">
    <citation type="journal article" date="2019" name="Int. J. Syst. Evol. Microbiol.">
        <title>The Global Catalogue of Microorganisms (GCM) 10K type strain sequencing project: providing services to taxonomists for standard genome sequencing and annotation.</title>
        <authorList>
            <consortium name="The Broad Institute Genomics Platform"/>
            <consortium name="The Broad Institute Genome Sequencing Center for Infectious Disease"/>
            <person name="Wu L."/>
            <person name="Ma J."/>
        </authorList>
    </citation>
    <scope>NUCLEOTIDE SEQUENCE [LARGE SCALE GENOMIC DNA]</scope>
    <source>
        <strain evidence="5">CGMCC 1.15180</strain>
    </source>
</reference>
<feature type="domain" description="DUF305" evidence="3">
    <location>
        <begin position="66"/>
        <end position="226"/>
    </location>
</feature>
<dbReference type="PROSITE" id="PS51257">
    <property type="entry name" value="PROKAR_LIPOPROTEIN"/>
    <property type="match status" value="1"/>
</dbReference>
<sequence length="229" mass="24032">MKRTRSVARRTALAATTVAAGLILAACGSNDKGGSGHDGHNSASKSPATSSSASASPAAGPHNDADVSFAQSMIPHHRQAVEMADLAPARASSDEIKDLAKKIKNAQDPEIKTMSGWLKGWGEKVPEASMPGMDHSGHSSMSSDSPMPSHSDMPGMMSGKDMTELKAAKGAEFDKKFAELMIAHHKGAVGMAKTEQKDGRNTTAKKLAADVIKTQSAEIDELQDILDRL</sequence>
<protein>
    <submittedName>
        <fullName evidence="4">DUF305 domain-containing protein</fullName>
    </submittedName>
</protein>